<dbReference type="InterPro" id="IPR036188">
    <property type="entry name" value="FAD/NAD-bd_sf"/>
</dbReference>
<protein>
    <submittedName>
        <fullName evidence="4">Thioredoxin reductase</fullName>
    </submittedName>
</protein>
<dbReference type="SUPFAM" id="SSF51905">
    <property type="entry name" value="FAD/NAD(P)-binding domain"/>
    <property type="match status" value="1"/>
</dbReference>
<dbReference type="AlphaFoldDB" id="A0A0B5EJF3"/>
<accession>A0A0B5EJF3</accession>
<evidence type="ECO:0000256" key="2">
    <source>
        <dbReference type="ARBA" id="ARBA00023002"/>
    </source>
</evidence>
<sequence>MLGGVVPRDVFTGATRDLVVTGPFFDICRDPRTELFKSQLNLDGEGSITVASPTTRTSLSGVFDAGDVVDRTYRQAITAAGTGPAAAPWTPSATSQPAARPKPSRQPLPSRPERHSQAGPSGSSGRPLKLGNWSGDILARVQSSQAKDHVREFNDTQAHGRREPAVRESIPREGLGVSQLDGPLSAIAGGAEWDDVVGGRPVLAVGTPEDEDGYCEGHPLRSMPGGGLSSPGVLEGFLQADDLYAKPHFDFRRLMIVVDIDNSAMNCSEISSCFRSKVLGRFAP</sequence>
<dbReference type="PANTHER" id="PTHR48105">
    <property type="entry name" value="THIOREDOXIN REDUCTASE 1-RELATED-RELATED"/>
    <property type="match status" value="1"/>
</dbReference>
<dbReference type="Proteomes" id="UP000031523">
    <property type="component" value="Chromosome"/>
</dbReference>
<evidence type="ECO:0000256" key="1">
    <source>
        <dbReference type="ARBA" id="ARBA00022630"/>
    </source>
</evidence>
<dbReference type="InterPro" id="IPR050097">
    <property type="entry name" value="Ferredoxin-NADP_redctase_2"/>
</dbReference>
<evidence type="ECO:0000313" key="4">
    <source>
        <dbReference type="EMBL" id="AJE81629.1"/>
    </source>
</evidence>
<keyword evidence="5" id="KW-1185">Reference proteome</keyword>
<reference evidence="4 5" key="1">
    <citation type="submission" date="2015-01" db="EMBL/GenBank/DDBJ databases">
        <title>Enhanced salinomycin production by adjusting the supply of polyketide extender units in Streptomyce albus DSM 41398.</title>
        <authorList>
            <person name="Lu C."/>
        </authorList>
    </citation>
    <scope>NUCLEOTIDE SEQUENCE [LARGE SCALE GENOMIC DNA]</scope>
    <source>
        <strain evidence="5">ATCC 21838 / DSM 41398 / FERM P-419 / JCM 4703 / NBRC 107858</strain>
    </source>
</reference>
<keyword evidence="1" id="KW-0285">Flavoprotein</keyword>
<dbReference type="EMBL" id="CP010519">
    <property type="protein sequence ID" value="AJE81629.1"/>
    <property type="molecule type" value="Genomic_DNA"/>
</dbReference>
<feature type="compositionally biased region" description="Low complexity" evidence="3">
    <location>
        <begin position="80"/>
        <end position="99"/>
    </location>
</feature>
<evidence type="ECO:0000256" key="3">
    <source>
        <dbReference type="SAM" id="MobiDB-lite"/>
    </source>
</evidence>
<proteinExistence type="predicted"/>
<dbReference type="Gene3D" id="3.50.50.60">
    <property type="entry name" value="FAD/NAD(P)-binding domain"/>
    <property type="match status" value="1"/>
</dbReference>
<dbReference type="PRINTS" id="PR00469">
    <property type="entry name" value="PNDRDTASEII"/>
</dbReference>
<organism evidence="4 5">
    <name type="scientific">Streptomyces albus (strain ATCC 21838 / DSM 41398 / FERM P-419 / JCM 4703 / NBRC 107858)</name>
    <dbReference type="NCBI Taxonomy" id="1081613"/>
    <lineage>
        <taxon>Bacteria</taxon>
        <taxon>Bacillati</taxon>
        <taxon>Actinomycetota</taxon>
        <taxon>Actinomycetes</taxon>
        <taxon>Kitasatosporales</taxon>
        <taxon>Streptomycetaceae</taxon>
        <taxon>Streptomyces</taxon>
    </lineage>
</organism>
<dbReference type="GO" id="GO:0016491">
    <property type="term" value="F:oxidoreductase activity"/>
    <property type="evidence" value="ECO:0007669"/>
    <property type="project" value="UniProtKB-KW"/>
</dbReference>
<dbReference type="KEGG" id="sals:SLNWT_1253"/>
<name>A0A0B5EJF3_STRA4</name>
<keyword evidence="2" id="KW-0560">Oxidoreductase</keyword>
<evidence type="ECO:0000313" key="5">
    <source>
        <dbReference type="Proteomes" id="UP000031523"/>
    </source>
</evidence>
<gene>
    <name evidence="4" type="ORF">SLNWT_1253</name>
</gene>
<feature type="region of interest" description="Disordered" evidence="3">
    <location>
        <begin position="80"/>
        <end position="132"/>
    </location>
</feature>